<dbReference type="EMBL" id="KV426345">
    <property type="protein sequence ID" value="KZV82116.1"/>
    <property type="molecule type" value="Genomic_DNA"/>
</dbReference>
<dbReference type="AlphaFoldDB" id="A0A165CAH3"/>
<protein>
    <submittedName>
        <fullName evidence="1">Uncharacterized protein</fullName>
    </submittedName>
</protein>
<feature type="non-terminal residue" evidence="1">
    <location>
        <position position="53"/>
    </location>
</feature>
<evidence type="ECO:0000313" key="1">
    <source>
        <dbReference type="EMBL" id="KZV82116.1"/>
    </source>
</evidence>
<dbReference type="InParanoid" id="A0A165CAH3"/>
<evidence type="ECO:0000313" key="2">
    <source>
        <dbReference type="Proteomes" id="UP000077266"/>
    </source>
</evidence>
<reference evidence="1 2" key="1">
    <citation type="journal article" date="2016" name="Mol. Biol. Evol.">
        <title>Comparative Genomics of Early-Diverging Mushroom-Forming Fungi Provides Insights into the Origins of Lignocellulose Decay Capabilities.</title>
        <authorList>
            <person name="Nagy L.G."/>
            <person name="Riley R."/>
            <person name="Tritt A."/>
            <person name="Adam C."/>
            <person name="Daum C."/>
            <person name="Floudas D."/>
            <person name="Sun H."/>
            <person name="Yadav J.S."/>
            <person name="Pangilinan J."/>
            <person name="Larsson K.H."/>
            <person name="Matsuura K."/>
            <person name="Barry K."/>
            <person name="Labutti K."/>
            <person name="Kuo R."/>
            <person name="Ohm R.A."/>
            <person name="Bhattacharya S.S."/>
            <person name="Shirouzu T."/>
            <person name="Yoshinaga Y."/>
            <person name="Martin F.M."/>
            <person name="Grigoriev I.V."/>
            <person name="Hibbett D.S."/>
        </authorList>
    </citation>
    <scope>NUCLEOTIDE SEQUENCE [LARGE SCALE GENOMIC DNA]</scope>
    <source>
        <strain evidence="1 2">HHB12029</strain>
    </source>
</reference>
<organism evidence="1 2">
    <name type="scientific">Exidia glandulosa HHB12029</name>
    <dbReference type="NCBI Taxonomy" id="1314781"/>
    <lineage>
        <taxon>Eukaryota</taxon>
        <taxon>Fungi</taxon>
        <taxon>Dikarya</taxon>
        <taxon>Basidiomycota</taxon>
        <taxon>Agaricomycotina</taxon>
        <taxon>Agaricomycetes</taxon>
        <taxon>Auriculariales</taxon>
        <taxon>Exidiaceae</taxon>
        <taxon>Exidia</taxon>
    </lineage>
</organism>
<proteinExistence type="predicted"/>
<gene>
    <name evidence="1" type="ORF">EXIGLDRAFT_730190</name>
</gene>
<dbReference type="Proteomes" id="UP000077266">
    <property type="component" value="Unassembled WGS sequence"/>
</dbReference>
<keyword evidence="2" id="KW-1185">Reference proteome</keyword>
<name>A0A165CAH3_EXIGL</name>
<accession>A0A165CAH3</accession>
<sequence>MTRETPRSRFTASGNPLRLAASKLSLTSLGATTCAGYGRITTHDLGTPGRLQY</sequence>